<dbReference type="AlphaFoldDB" id="A0A193LJ37"/>
<reference evidence="1 2" key="1">
    <citation type="submission" date="2016-06" db="EMBL/GenBank/DDBJ databases">
        <title>Complete genome sequence of a deep-branching marine Gamma Proteobacterium Woeseia oceani type strain XK5.</title>
        <authorList>
            <person name="Mu D."/>
            <person name="Du Z."/>
        </authorList>
    </citation>
    <scope>NUCLEOTIDE SEQUENCE [LARGE SCALE GENOMIC DNA]</scope>
    <source>
        <strain evidence="1 2">XK5</strain>
    </source>
</reference>
<evidence type="ECO:0008006" key="3">
    <source>
        <dbReference type="Google" id="ProtNLM"/>
    </source>
</evidence>
<gene>
    <name evidence="1" type="ORF">BA177_16215</name>
</gene>
<dbReference type="Pfam" id="PF14357">
    <property type="entry name" value="DUF4404"/>
    <property type="match status" value="1"/>
</dbReference>
<dbReference type="KEGG" id="woc:BA177_16215"/>
<name>A0A193LJ37_9GAMM</name>
<accession>A0A193LJ37</accession>
<protein>
    <recommendedName>
        <fullName evidence="3">Chromosome partitioning protein ParA</fullName>
    </recommendedName>
</protein>
<proteinExistence type="predicted"/>
<keyword evidence="2" id="KW-1185">Reference proteome</keyword>
<dbReference type="InterPro" id="IPR025516">
    <property type="entry name" value="DUF4404"/>
</dbReference>
<dbReference type="Proteomes" id="UP000092695">
    <property type="component" value="Chromosome"/>
</dbReference>
<evidence type="ECO:0000313" key="2">
    <source>
        <dbReference type="Proteomes" id="UP000092695"/>
    </source>
</evidence>
<evidence type="ECO:0000313" key="1">
    <source>
        <dbReference type="EMBL" id="ANO52522.1"/>
    </source>
</evidence>
<dbReference type="OrthoDB" id="8779496at2"/>
<dbReference type="RefSeq" id="WP_068617929.1">
    <property type="nucleotide sequence ID" value="NZ_CP016268.1"/>
</dbReference>
<dbReference type="EMBL" id="CP016268">
    <property type="protein sequence ID" value="ANO52522.1"/>
    <property type="molecule type" value="Genomic_DNA"/>
</dbReference>
<sequence length="86" mass="9757">MKTKDVQEIFARLNSELDNADGVDTEARQQMRELDNQVSRLGQPKNSDIEFLLDQTKALESRFVAEHPTLARIARELVDALTKMGV</sequence>
<organism evidence="1 2">
    <name type="scientific">Woeseia oceani</name>
    <dbReference type="NCBI Taxonomy" id="1548547"/>
    <lineage>
        <taxon>Bacteria</taxon>
        <taxon>Pseudomonadati</taxon>
        <taxon>Pseudomonadota</taxon>
        <taxon>Gammaproteobacteria</taxon>
        <taxon>Woeseiales</taxon>
        <taxon>Woeseiaceae</taxon>
        <taxon>Woeseia</taxon>
    </lineage>
</organism>